<dbReference type="PROSITE" id="PS51257">
    <property type="entry name" value="PROKAR_LIPOPROTEIN"/>
    <property type="match status" value="1"/>
</dbReference>
<evidence type="ECO:0000256" key="1">
    <source>
        <dbReference type="SAM" id="SignalP"/>
    </source>
</evidence>
<comment type="caution">
    <text evidence="2">The sequence shown here is derived from an EMBL/GenBank/DDBJ whole genome shotgun (WGS) entry which is preliminary data.</text>
</comment>
<sequence>MRSCSKALWASSTLIALLLTSCGGGSKPAPEADFSLSATPTTVTLLPGGTGQQISINAAPVNGFASMVSVAITGLPSGVTAQPSMLTLSPGTVQTIALTASATAPTGSVMLTLTATSGMLSHTAAVTATISPAPDFTLTLSPTSLSITAGATGSPVSIIANPQNSFTSTVAIAIAGLPTGVTATPSTLTLSPGTAQSTTLAAAPTAVATTSTVTFTGTSGHLTHSTPLALTVQAAPTPSAPDVTTYHYNIARDGLNAQETILTQSNVNSTQFGKIGFDAVDGKVDAEPLYLANVTINGRPRNVLYVATEHSSVYAFDADTTAQLWKTSVLGSAETTSDDHGCSQITPEIGVTATPVIDRKQGQNGTLFTVGMSKDATGAYHQRLHALDITTGAEITGSPTEITATYPGTGDNTQNGNVVFDPAQYAERAALLLLNGNIYMGWTSHCDLGLYTSWVMAYSESTLQPTQLLNLTPNGHEGSIWMSGGGIAADSQGNIYLLDANGTFDTTLDANGFPTKGDYGNAMVKLSTTGKLAVVDYFDMYNTESESNEDLDLGSGGPLLLPDQADANGIVHHLIVGAGKDKNIYLADRDNLGKFNPATDPMDSNIYQQLTGAMAGLVYSTPAYFNGVLYYAADGDNLKAFPLINAQMALSPSSQTTIKFPHPGPTPSISANGTQNGIVWALESSLTSPGVLHAYDPANLAHEFYNSNQAANARDAFGNGNKFITPMIVNGKVYVGTQNGVAIFGLLPATPQPAFATPQHFAPHPPATQQ</sequence>
<keyword evidence="1" id="KW-0732">Signal</keyword>
<dbReference type="SUPFAM" id="SSF50998">
    <property type="entry name" value="Quinoprotein alcohol dehydrogenase-like"/>
    <property type="match status" value="1"/>
</dbReference>
<feature type="chain" id="PRO_5019047406" description="Outer membrane protein assembly factor BamB" evidence="1">
    <location>
        <begin position="27"/>
        <end position="770"/>
    </location>
</feature>
<keyword evidence="3" id="KW-1185">Reference proteome</keyword>
<organism evidence="2 3">
    <name type="scientific">Edaphobacter aggregans</name>
    <dbReference type="NCBI Taxonomy" id="570835"/>
    <lineage>
        <taxon>Bacteria</taxon>
        <taxon>Pseudomonadati</taxon>
        <taxon>Acidobacteriota</taxon>
        <taxon>Terriglobia</taxon>
        <taxon>Terriglobales</taxon>
        <taxon>Acidobacteriaceae</taxon>
        <taxon>Edaphobacter</taxon>
    </lineage>
</organism>
<evidence type="ECO:0000313" key="3">
    <source>
        <dbReference type="Proteomes" id="UP000269669"/>
    </source>
</evidence>
<dbReference type="EMBL" id="RSDW01000001">
    <property type="protein sequence ID" value="RSL18238.1"/>
    <property type="molecule type" value="Genomic_DNA"/>
</dbReference>
<name>A0A428MMT8_9BACT</name>
<feature type="signal peptide" evidence="1">
    <location>
        <begin position="1"/>
        <end position="26"/>
    </location>
</feature>
<evidence type="ECO:0008006" key="4">
    <source>
        <dbReference type="Google" id="ProtNLM"/>
    </source>
</evidence>
<accession>A0A428MMT8</accession>
<gene>
    <name evidence="2" type="ORF">EDE15_3799</name>
</gene>
<dbReference type="AlphaFoldDB" id="A0A428MMT8"/>
<dbReference type="RefSeq" id="WP_260472945.1">
    <property type="nucleotide sequence ID" value="NZ_RSDW01000001.1"/>
</dbReference>
<dbReference type="Gene3D" id="2.130.10.10">
    <property type="entry name" value="YVTN repeat-like/Quinoprotein amine dehydrogenase"/>
    <property type="match status" value="1"/>
</dbReference>
<reference evidence="2 3" key="1">
    <citation type="submission" date="2018-12" db="EMBL/GenBank/DDBJ databases">
        <title>Sequencing of bacterial isolates from soil warming experiment in Harvard Forest, Massachusetts, USA.</title>
        <authorList>
            <person name="Deangelis K."/>
        </authorList>
    </citation>
    <scope>NUCLEOTIDE SEQUENCE [LARGE SCALE GENOMIC DNA]</scope>
    <source>
        <strain evidence="2 3">EB153</strain>
    </source>
</reference>
<protein>
    <recommendedName>
        <fullName evidence="4">Outer membrane protein assembly factor BamB</fullName>
    </recommendedName>
</protein>
<dbReference type="Proteomes" id="UP000269669">
    <property type="component" value="Unassembled WGS sequence"/>
</dbReference>
<proteinExistence type="predicted"/>
<dbReference type="InterPro" id="IPR011047">
    <property type="entry name" value="Quinoprotein_ADH-like_sf"/>
</dbReference>
<dbReference type="InterPro" id="IPR015943">
    <property type="entry name" value="WD40/YVTN_repeat-like_dom_sf"/>
</dbReference>
<evidence type="ECO:0000313" key="2">
    <source>
        <dbReference type="EMBL" id="RSL18238.1"/>
    </source>
</evidence>